<feature type="domain" description="Guanylate cyclase" evidence="1">
    <location>
        <begin position="24"/>
        <end position="159"/>
    </location>
</feature>
<gene>
    <name evidence="2" type="ORF">LEN_4468</name>
</gene>
<dbReference type="SUPFAM" id="SSF55073">
    <property type="entry name" value="Nucleotide cyclase"/>
    <property type="match status" value="1"/>
</dbReference>
<name>A0AAU9AT99_LYSEN</name>
<organism evidence="2 3">
    <name type="scientific">Lysobacter enzymogenes</name>
    <dbReference type="NCBI Taxonomy" id="69"/>
    <lineage>
        <taxon>Bacteria</taxon>
        <taxon>Pseudomonadati</taxon>
        <taxon>Pseudomonadota</taxon>
        <taxon>Gammaproteobacteria</taxon>
        <taxon>Lysobacterales</taxon>
        <taxon>Lysobacteraceae</taxon>
        <taxon>Lysobacter</taxon>
    </lineage>
</organism>
<evidence type="ECO:0000313" key="3">
    <source>
        <dbReference type="Proteomes" id="UP000218824"/>
    </source>
</evidence>
<evidence type="ECO:0000313" key="2">
    <source>
        <dbReference type="EMBL" id="BAV99955.1"/>
    </source>
</evidence>
<protein>
    <recommendedName>
        <fullName evidence="1">Guanylate cyclase domain-containing protein</fullName>
    </recommendedName>
</protein>
<proteinExistence type="predicted"/>
<accession>A0AAU9AT99</accession>
<dbReference type="GO" id="GO:0009190">
    <property type="term" value="P:cyclic nucleotide biosynthetic process"/>
    <property type="evidence" value="ECO:0007669"/>
    <property type="project" value="InterPro"/>
</dbReference>
<dbReference type="PROSITE" id="PS50125">
    <property type="entry name" value="GUANYLATE_CYCLASE_2"/>
    <property type="match status" value="1"/>
</dbReference>
<dbReference type="GO" id="GO:0035556">
    <property type="term" value="P:intracellular signal transduction"/>
    <property type="evidence" value="ECO:0007669"/>
    <property type="project" value="InterPro"/>
</dbReference>
<dbReference type="Proteomes" id="UP000218824">
    <property type="component" value="Chromosome"/>
</dbReference>
<dbReference type="KEGG" id="lem:LEN_4468"/>
<dbReference type="EMBL" id="AP014940">
    <property type="protein sequence ID" value="BAV99955.1"/>
    <property type="molecule type" value="Genomic_DNA"/>
</dbReference>
<dbReference type="GO" id="GO:0004016">
    <property type="term" value="F:adenylate cyclase activity"/>
    <property type="evidence" value="ECO:0007669"/>
    <property type="project" value="UniProtKB-ARBA"/>
</dbReference>
<reference evidence="2 3" key="1">
    <citation type="journal article" date="2017" name="DNA Res.">
        <title>Complete genome sequence and expression profile of the commercial lytic enzyme producer Lysobacter enzymogenes M497-1.</title>
        <authorList>
            <person name="Takami H."/>
            <person name="Toyoda A."/>
            <person name="Uchiyama I."/>
            <person name="Itoh T."/>
            <person name="Takaki Y."/>
            <person name="Arai W."/>
            <person name="Nishi S."/>
            <person name="Kawai M."/>
            <person name="Shinya K."/>
            <person name="Ikeda H."/>
        </authorList>
    </citation>
    <scope>NUCLEOTIDE SEQUENCE [LARGE SCALE GENOMIC DNA]</scope>
    <source>
        <strain evidence="2 3">M497-1</strain>
    </source>
</reference>
<evidence type="ECO:0000259" key="1">
    <source>
        <dbReference type="PROSITE" id="PS50125"/>
    </source>
</evidence>
<dbReference type="AlphaFoldDB" id="A0AAU9AT99"/>
<dbReference type="GeneID" id="83066743"/>
<sequence length="310" mass="34506">MDALKAKASHPKDREFSFARKRGVVWVCDIAGSSRYLNDDATAQDLEDFLPRLYRTSAIMVEAAGGEFIKWTGDGFLAWFEVPLHRDLKKIASTVFEAAFHLTVLVNVTQLGVASGKKFKLRHGVAYEKDALVTTIKSDDGVTLIDLIGRDVVLAFRLSGIEAEFPSIVTQRELATAHKEQAPSHINFTAWRPSKEDRLKFFKGEARGLSSICVTGGRKPRAISKQAVIKRSKSAIAAAEGRQPAKYPFHEVWDRFDSVFLSGPPWCREVMAEYLRFIKDELLGSLKGVVAVMEEVSTDEEQDKQVLGDG</sequence>
<dbReference type="InterPro" id="IPR029787">
    <property type="entry name" value="Nucleotide_cyclase"/>
</dbReference>
<dbReference type="InterPro" id="IPR001054">
    <property type="entry name" value="A/G_cyclase"/>
</dbReference>
<dbReference type="RefSeq" id="WP_145960207.1">
    <property type="nucleotide sequence ID" value="NZ_AP014940.1"/>
</dbReference>
<dbReference type="Gene3D" id="3.30.70.1230">
    <property type="entry name" value="Nucleotide cyclase"/>
    <property type="match status" value="1"/>
</dbReference>